<reference evidence="1 2" key="1">
    <citation type="submission" date="2017-01" db="EMBL/GenBank/DDBJ databases">
        <title>Novel large sulfur bacteria in the metagenomes of groundwater-fed chemosynthetic microbial mats in the Lake Huron basin.</title>
        <authorList>
            <person name="Sharrar A.M."/>
            <person name="Flood B.E."/>
            <person name="Bailey J.V."/>
            <person name="Jones D.S."/>
            <person name="Biddanda B."/>
            <person name="Ruberg S.A."/>
            <person name="Marcus D.N."/>
            <person name="Dick G.J."/>
        </authorList>
    </citation>
    <scope>NUCLEOTIDE SEQUENCE [LARGE SCALE GENOMIC DNA]</scope>
    <source>
        <strain evidence="1">A7</strain>
    </source>
</reference>
<comment type="caution">
    <text evidence="1">The sequence shown here is derived from an EMBL/GenBank/DDBJ whole genome shotgun (WGS) entry which is preliminary data.</text>
</comment>
<gene>
    <name evidence="1" type="ORF">BWK72_20780</name>
</gene>
<accession>A0A1W9KPI5</accession>
<protein>
    <submittedName>
        <fullName evidence="1">Uncharacterized protein</fullName>
    </submittedName>
</protein>
<organism evidence="1 2">
    <name type="scientific">Rhodoferax ferrireducens</name>
    <dbReference type="NCBI Taxonomy" id="192843"/>
    <lineage>
        <taxon>Bacteria</taxon>
        <taxon>Pseudomonadati</taxon>
        <taxon>Pseudomonadota</taxon>
        <taxon>Betaproteobacteria</taxon>
        <taxon>Burkholderiales</taxon>
        <taxon>Comamonadaceae</taxon>
        <taxon>Rhodoferax</taxon>
    </lineage>
</organism>
<dbReference type="AlphaFoldDB" id="A0A1W9KPI5"/>
<dbReference type="Proteomes" id="UP000192505">
    <property type="component" value="Unassembled WGS sequence"/>
</dbReference>
<evidence type="ECO:0000313" key="2">
    <source>
        <dbReference type="Proteomes" id="UP000192505"/>
    </source>
</evidence>
<evidence type="ECO:0000313" key="1">
    <source>
        <dbReference type="EMBL" id="OQW85744.1"/>
    </source>
</evidence>
<dbReference type="EMBL" id="MTEI01000039">
    <property type="protein sequence ID" value="OQW85744.1"/>
    <property type="molecule type" value="Genomic_DNA"/>
</dbReference>
<proteinExistence type="predicted"/>
<name>A0A1W9KPI5_9BURK</name>
<sequence length="60" mass="6723">MPKKAKTEVLTDQATARLVANFLRQIAGCDWSKKELSELADAVEAGERKVFFDPDYHPEG</sequence>